<protein>
    <submittedName>
        <fullName evidence="2">MarR family transcriptional regulator</fullName>
    </submittedName>
</protein>
<dbReference type="Gene3D" id="1.10.10.10">
    <property type="entry name" value="Winged helix-like DNA-binding domain superfamily/Winged helix DNA-binding domain"/>
    <property type="match status" value="1"/>
</dbReference>
<name>A0A4Y9R0A4_9MICO</name>
<proteinExistence type="predicted"/>
<dbReference type="Pfam" id="PF01022">
    <property type="entry name" value="HTH_5"/>
    <property type="match status" value="1"/>
</dbReference>
<dbReference type="EMBL" id="SPQZ01000003">
    <property type="protein sequence ID" value="TFV98201.1"/>
    <property type="molecule type" value="Genomic_DNA"/>
</dbReference>
<dbReference type="InterPro" id="IPR001845">
    <property type="entry name" value="HTH_ArsR_DNA-bd_dom"/>
</dbReference>
<comment type="caution">
    <text evidence="2">The sequence shown here is derived from an EMBL/GenBank/DDBJ whole genome shotgun (WGS) entry which is preliminary data.</text>
</comment>
<feature type="domain" description="HTH arsR-type" evidence="1">
    <location>
        <begin position="65"/>
        <end position="91"/>
    </location>
</feature>
<reference evidence="2 3" key="1">
    <citation type="journal article" date="2018" name="J. Microbiol.">
        <title>Leifsonia flava sp. nov., a novel actinobacterium isolated from the rhizosphere of Aquilegia viridiflora.</title>
        <authorList>
            <person name="Cai Y."/>
            <person name="Tao W.Z."/>
            <person name="Ma Y.J."/>
            <person name="Cheng J."/>
            <person name="Zhang M.Y."/>
            <person name="Zhang Y.X."/>
        </authorList>
    </citation>
    <scope>NUCLEOTIDE SEQUENCE [LARGE SCALE GENOMIC DNA]</scope>
    <source>
        <strain evidence="2 3">SYP-B2174</strain>
    </source>
</reference>
<dbReference type="GO" id="GO:0003700">
    <property type="term" value="F:DNA-binding transcription factor activity"/>
    <property type="evidence" value="ECO:0007669"/>
    <property type="project" value="InterPro"/>
</dbReference>
<dbReference type="RefSeq" id="WP_135120202.1">
    <property type="nucleotide sequence ID" value="NZ_SPQZ01000003.1"/>
</dbReference>
<organism evidence="2 3">
    <name type="scientific">Orlajensenia leifsoniae</name>
    <dbReference type="NCBI Taxonomy" id="2561933"/>
    <lineage>
        <taxon>Bacteria</taxon>
        <taxon>Bacillati</taxon>
        <taxon>Actinomycetota</taxon>
        <taxon>Actinomycetes</taxon>
        <taxon>Micrococcales</taxon>
        <taxon>Microbacteriaceae</taxon>
        <taxon>Orlajensenia</taxon>
    </lineage>
</organism>
<evidence type="ECO:0000259" key="1">
    <source>
        <dbReference type="Pfam" id="PF01022"/>
    </source>
</evidence>
<keyword evidence="3" id="KW-1185">Reference proteome</keyword>
<dbReference type="InterPro" id="IPR036388">
    <property type="entry name" value="WH-like_DNA-bd_sf"/>
</dbReference>
<evidence type="ECO:0000313" key="3">
    <source>
        <dbReference type="Proteomes" id="UP000298127"/>
    </source>
</evidence>
<dbReference type="AlphaFoldDB" id="A0A4Y9R0A4"/>
<evidence type="ECO:0000313" key="2">
    <source>
        <dbReference type="EMBL" id="TFV98201.1"/>
    </source>
</evidence>
<gene>
    <name evidence="2" type="ORF">E4M00_09255</name>
</gene>
<sequence>MATEAAPGATSSGDASPAIARIRDELTTATRRGSARARRTHPSLSLVDQSLLNYIEANPGARGVDIAGHFQLHKSTVSRQLKILFELGLVQFAPDAADPGPGAQASRGQAIELTASGRILQAESSAELLAALTERLAHWDASDLETFAALLARYNSGT</sequence>
<dbReference type="SUPFAM" id="SSF46785">
    <property type="entry name" value="Winged helix' DNA-binding domain"/>
    <property type="match status" value="1"/>
</dbReference>
<dbReference type="Proteomes" id="UP000298127">
    <property type="component" value="Unassembled WGS sequence"/>
</dbReference>
<dbReference type="InterPro" id="IPR036390">
    <property type="entry name" value="WH_DNA-bd_sf"/>
</dbReference>
<accession>A0A4Y9R0A4</accession>